<evidence type="ECO:0000256" key="9">
    <source>
        <dbReference type="ARBA" id="ARBA00022840"/>
    </source>
</evidence>
<feature type="binding site" evidence="11">
    <location>
        <position position="348"/>
    </location>
    <ligand>
        <name>ATP</name>
        <dbReference type="ChEBI" id="CHEBI:30616"/>
    </ligand>
</feature>
<keyword evidence="8 11" id="KW-0378">Hydrolase</keyword>
<gene>
    <name evidence="11 14" type="primary">aceK</name>
    <name evidence="14" type="ORF">LMG29739_02566</name>
</gene>
<evidence type="ECO:0000256" key="2">
    <source>
        <dbReference type="ARBA" id="ARBA00022490"/>
    </source>
</evidence>
<dbReference type="EC" id="3.1.3.-" evidence="11"/>
<dbReference type="GO" id="GO:0005737">
    <property type="term" value="C:cytoplasm"/>
    <property type="evidence" value="ECO:0007669"/>
    <property type="project" value="UniProtKB-SubCell"/>
</dbReference>
<keyword evidence="15" id="KW-1185">Reference proteome</keyword>
<dbReference type="EC" id="2.7.11.5" evidence="11"/>
<evidence type="ECO:0000256" key="6">
    <source>
        <dbReference type="ARBA" id="ARBA00022741"/>
    </source>
</evidence>
<dbReference type="GO" id="GO:0006006">
    <property type="term" value="P:glucose metabolic process"/>
    <property type="evidence" value="ECO:0007669"/>
    <property type="project" value="InterPro"/>
</dbReference>
<feature type="binding site" evidence="11">
    <location>
        <begin position="327"/>
        <end position="333"/>
    </location>
    <ligand>
        <name>ATP</name>
        <dbReference type="ChEBI" id="CHEBI:30616"/>
    </ligand>
</feature>
<keyword evidence="7 11" id="KW-0418">Kinase</keyword>
<dbReference type="EMBL" id="CADIKF010000017">
    <property type="protein sequence ID" value="CAB3756887.1"/>
    <property type="molecule type" value="Genomic_DNA"/>
</dbReference>
<reference evidence="14 15" key="1">
    <citation type="submission" date="2020-04" db="EMBL/GenBank/DDBJ databases">
        <authorList>
            <person name="De Canck E."/>
        </authorList>
    </citation>
    <scope>NUCLEOTIDE SEQUENCE [LARGE SCALE GENOMIC DNA]</scope>
    <source>
        <strain evidence="14 15">LMG 29739</strain>
    </source>
</reference>
<evidence type="ECO:0000259" key="12">
    <source>
        <dbReference type="Pfam" id="PF06315"/>
    </source>
</evidence>
<comment type="similarity">
    <text evidence="11">Belongs to the AceK family.</text>
</comment>
<evidence type="ECO:0000313" key="15">
    <source>
        <dbReference type="Proteomes" id="UP000494329"/>
    </source>
</evidence>
<accession>A0A6J5DTE4</accession>
<dbReference type="PANTHER" id="PTHR39559:SF1">
    <property type="entry name" value="ISOCITRATE DEHYDROGENASE KINASE_PHOSPHATASE"/>
    <property type="match status" value="1"/>
</dbReference>
<dbReference type="RefSeq" id="WP_175111289.1">
    <property type="nucleotide sequence ID" value="NZ_CADIKF010000017.1"/>
</dbReference>
<evidence type="ECO:0000256" key="11">
    <source>
        <dbReference type="HAMAP-Rule" id="MF_00747"/>
    </source>
</evidence>
<protein>
    <recommendedName>
        <fullName evidence="11">Isocitrate dehydrogenase kinase/phosphatase</fullName>
        <shortName evidence="11">IDH kinase/phosphatase</shortName>
        <shortName evidence="11">IDHK/P</shortName>
        <ecNumber evidence="11">2.7.11.5</ecNumber>
        <ecNumber evidence="11">3.1.3.-</ecNumber>
    </recommendedName>
</protein>
<dbReference type="Proteomes" id="UP000494329">
    <property type="component" value="Unassembled WGS sequence"/>
</dbReference>
<sequence>MNHFPKLLSSQIGFDVAQAMLEGFDRHYRIFRDAAVRAQDLFEAADWHGIARLARERITSYDERVQECVERLEDEYDAENIDDEVWQQIKLHYIGLLTAHRQPECAETFFNSVCCKILHRSYFNNDFIFVRPAISTEYIENDEPAAKPTYRAYYPGKDGFAQTLERIVTNFQLNPPFEDLQRDVGCVLQAIHDTFGAFTEAPNFQIHVLSSLFFRNKAAYIVGRIINGDLLVPFAIPVHHVRPGVLALDAVLLKREQLLIIFSFSHSYFLVDMEVPSAFVQFLGTIMPGKPKAEIYTSVGLQKQGKNLFYRDLLHHLSHSSDPFTIAPGIKGLVMLVFTLPSFPYVFKLIKDHFPPPKDTTRAQIQDKYQLVKRHDRLGRMADTLEYSSVALPLSRIDDALLRELQKEVPSLLEYEGGNLVIEHLYIERRMVPLNLFLQNGTDDDIDHGIREYGDAVKELMQANIFPGDMLYKNFGVTRHGRVVFYDYDEIEYLTDCNIRAVPPPRHEEDEMSGEPWYTVGPHDIFPETYGTFLLGDPRVRRSFIRHHADFFDPALWQRHKDHILKGELPDFYPYERGIRFRNRYPERFASLTDDGAAAAAARAA</sequence>
<keyword evidence="3 11" id="KW-0723">Serine/threonine-protein kinase</keyword>
<evidence type="ECO:0000256" key="1">
    <source>
        <dbReference type="ARBA" id="ARBA00022435"/>
    </source>
</evidence>
<keyword evidence="5 11" id="KW-0808">Transferase</keyword>
<evidence type="ECO:0000259" key="13">
    <source>
        <dbReference type="Pfam" id="PF20423"/>
    </source>
</evidence>
<dbReference type="InterPro" id="IPR010452">
    <property type="entry name" value="Isocitrate_DH_AceK"/>
</dbReference>
<evidence type="ECO:0000256" key="8">
    <source>
        <dbReference type="ARBA" id="ARBA00022801"/>
    </source>
</evidence>
<keyword evidence="6 11" id="KW-0547">Nucleotide-binding</keyword>
<dbReference type="GO" id="GO:0004721">
    <property type="term" value="F:phosphoprotein phosphatase activity"/>
    <property type="evidence" value="ECO:0007669"/>
    <property type="project" value="UniProtKB-KW"/>
</dbReference>
<name>A0A6J5DTE4_9BURK</name>
<dbReference type="InterPro" id="IPR046854">
    <property type="entry name" value="AceK_regulatory"/>
</dbReference>
<dbReference type="PIRSF" id="PIRSF000719">
    <property type="entry name" value="AceK"/>
    <property type="match status" value="1"/>
</dbReference>
<dbReference type="AlphaFoldDB" id="A0A6J5DTE4"/>
<evidence type="ECO:0000256" key="4">
    <source>
        <dbReference type="ARBA" id="ARBA00022532"/>
    </source>
</evidence>
<dbReference type="GO" id="GO:0016208">
    <property type="term" value="F:AMP binding"/>
    <property type="evidence" value="ECO:0007669"/>
    <property type="project" value="TreeGrafter"/>
</dbReference>
<dbReference type="GO" id="GO:0006099">
    <property type="term" value="P:tricarboxylic acid cycle"/>
    <property type="evidence" value="ECO:0007669"/>
    <property type="project" value="UniProtKB-UniRule"/>
</dbReference>
<dbReference type="Pfam" id="PF20423">
    <property type="entry name" value="AceK_regulatory"/>
    <property type="match status" value="1"/>
</dbReference>
<evidence type="ECO:0000256" key="3">
    <source>
        <dbReference type="ARBA" id="ARBA00022527"/>
    </source>
</evidence>
<evidence type="ECO:0000256" key="5">
    <source>
        <dbReference type="ARBA" id="ARBA00022679"/>
    </source>
</evidence>
<dbReference type="HAMAP" id="MF_00747">
    <property type="entry name" value="AceK"/>
    <property type="match status" value="1"/>
</dbReference>
<comment type="function">
    <text evidence="11">Bifunctional enzyme which can phosphorylate or dephosphorylate isocitrate dehydrogenase (IDH) on a specific serine residue. This is a regulatory mechanism which enables bacteria to bypass the Krebs cycle via the glyoxylate shunt in response to the source of carbon. When bacteria are grown on glucose, IDH is fully active and unphosphorylated, but when grown on acetate or ethanol, the activity of IDH declines drastically concomitant with its phosphorylation.</text>
</comment>
<dbReference type="InterPro" id="IPR046855">
    <property type="entry name" value="AceK_kinase"/>
</dbReference>
<proteinExistence type="inferred from homology"/>
<feature type="active site" evidence="11">
    <location>
        <position position="383"/>
    </location>
</feature>
<dbReference type="Pfam" id="PF06315">
    <property type="entry name" value="AceK_kinase"/>
    <property type="match status" value="1"/>
</dbReference>
<dbReference type="GO" id="GO:0004674">
    <property type="term" value="F:protein serine/threonine kinase activity"/>
    <property type="evidence" value="ECO:0007669"/>
    <property type="project" value="UniProtKB-KW"/>
</dbReference>
<keyword evidence="4 11" id="KW-0816">Tricarboxylic acid cycle</keyword>
<keyword evidence="1 11" id="KW-0329">Glyoxylate bypass</keyword>
<dbReference type="GO" id="GO:0005524">
    <property type="term" value="F:ATP binding"/>
    <property type="evidence" value="ECO:0007669"/>
    <property type="project" value="UniProtKB-UniRule"/>
</dbReference>
<comment type="subcellular location">
    <subcellularLocation>
        <location evidence="11">Cytoplasm</location>
    </subcellularLocation>
</comment>
<dbReference type="PANTHER" id="PTHR39559">
    <property type="match status" value="1"/>
</dbReference>
<evidence type="ECO:0000256" key="10">
    <source>
        <dbReference type="ARBA" id="ARBA00022912"/>
    </source>
</evidence>
<comment type="catalytic activity">
    <reaction evidence="11">
        <text>L-seryl-[isocitrate dehydrogenase] + ATP = O-phospho-L-seryl-[isocitrate dehydrogenase] + ADP + H(+)</text>
        <dbReference type="Rhea" id="RHEA:43540"/>
        <dbReference type="Rhea" id="RHEA-COMP:10605"/>
        <dbReference type="Rhea" id="RHEA-COMP:10606"/>
        <dbReference type="ChEBI" id="CHEBI:15378"/>
        <dbReference type="ChEBI" id="CHEBI:29999"/>
        <dbReference type="ChEBI" id="CHEBI:30616"/>
        <dbReference type="ChEBI" id="CHEBI:83421"/>
        <dbReference type="ChEBI" id="CHEBI:456216"/>
        <dbReference type="EC" id="2.7.11.5"/>
    </reaction>
</comment>
<evidence type="ECO:0000313" key="14">
    <source>
        <dbReference type="EMBL" id="CAB3756887.1"/>
    </source>
</evidence>
<feature type="domain" description="Isocitrate dehydrogenase kinase/phosphatase (AceK) kinase" evidence="12">
    <location>
        <begin position="322"/>
        <end position="576"/>
    </location>
</feature>
<keyword evidence="2 11" id="KW-0963">Cytoplasm</keyword>
<organism evidence="14 15">
    <name type="scientific">Paraburkholderia solisilvae</name>
    <dbReference type="NCBI Taxonomy" id="624376"/>
    <lineage>
        <taxon>Bacteria</taxon>
        <taxon>Pseudomonadati</taxon>
        <taxon>Pseudomonadota</taxon>
        <taxon>Betaproteobacteria</taxon>
        <taxon>Burkholderiales</taxon>
        <taxon>Burkholderiaceae</taxon>
        <taxon>Paraburkholderia</taxon>
    </lineage>
</organism>
<keyword evidence="10 11" id="KW-0904">Protein phosphatase</keyword>
<keyword evidence="9 11" id="KW-0067">ATP-binding</keyword>
<evidence type="ECO:0000256" key="7">
    <source>
        <dbReference type="ARBA" id="ARBA00022777"/>
    </source>
</evidence>
<dbReference type="GO" id="GO:0006097">
    <property type="term" value="P:glyoxylate cycle"/>
    <property type="evidence" value="ECO:0007669"/>
    <property type="project" value="UniProtKB-UniRule"/>
</dbReference>
<dbReference type="GO" id="GO:0008772">
    <property type="term" value="F:[isocitrate dehydrogenase (NADP+)] kinase activity"/>
    <property type="evidence" value="ECO:0007669"/>
    <property type="project" value="UniProtKB-UniRule"/>
</dbReference>
<dbReference type="NCBIfam" id="NF002804">
    <property type="entry name" value="PRK02946.1"/>
    <property type="match status" value="1"/>
</dbReference>
<feature type="domain" description="Isocitrate dehydrogenase kinase/phosphatase (AceK) regulatory" evidence="13">
    <location>
        <begin position="17"/>
        <end position="321"/>
    </location>
</feature>